<reference evidence="1 2" key="1">
    <citation type="submission" date="2020-07" db="EMBL/GenBank/DDBJ databases">
        <authorList>
            <person name="Feng H."/>
        </authorList>
    </citation>
    <scope>NUCLEOTIDE SEQUENCE [LARGE SCALE GENOMIC DNA]</scope>
    <source>
        <strain evidence="2">s-11</strain>
    </source>
</reference>
<evidence type="ECO:0000313" key="2">
    <source>
        <dbReference type="Proteomes" id="UP000530514"/>
    </source>
</evidence>
<evidence type="ECO:0000313" key="1">
    <source>
        <dbReference type="EMBL" id="MBA4544484.1"/>
    </source>
</evidence>
<accession>A0A7W2AK48</accession>
<proteinExistence type="predicted"/>
<keyword evidence="2" id="KW-1185">Reference proteome</keyword>
<name>A0A7W2AK48_9BACL</name>
<organism evidence="1 2">
    <name type="scientific">Thermoactinomyces daqus</name>
    <dbReference type="NCBI Taxonomy" id="1329516"/>
    <lineage>
        <taxon>Bacteria</taxon>
        <taxon>Bacillati</taxon>
        <taxon>Bacillota</taxon>
        <taxon>Bacilli</taxon>
        <taxon>Bacillales</taxon>
        <taxon>Thermoactinomycetaceae</taxon>
        <taxon>Thermoactinomyces</taxon>
    </lineage>
</organism>
<protein>
    <submittedName>
        <fullName evidence="1">Uncharacterized protein</fullName>
    </submittedName>
</protein>
<dbReference type="EMBL" id="JACEIP010000042">
    <property type="protein sequence ID" value="MBA4544484.1"/>
    <property type="molecule type" value="Genomic_DNA"/>
</dbReference>
<dbReference type="OrthoDB" id="6628928at2"/>
<sequence>MALNLNALRPVEAIRAAALAFNKALRIPVRWRVAERIPSASRYLSQKNRAQHVLLLEDINEGRFKRKRGEFLCKARITNPAAHERLNVSDIDADKSKRVKVSCQKCLEIARKRWQ</sequence>
<dbReference type="AlphaFoldDB" id="A0A7W2AK48"/>
<gene>
    <name evidence="1" type="ORF">H1164_16750</name>
</gene>
<dbReference type="Proteomes" id="UP000530514">
    <property type="component" value="Unassembled WGS sequence"/>
</dbReference>
<dbReference type="RefSeq" id="WP_033099398.1">
    <property type="nucleotide sequence ID" value="NZ_JACEIP010000042.1"/>
</dbReference>
<comment type="caution">
    <text evidence="1">The sequence shown here is derived from an EMBL/GenBank/DDBJ whole genome shotgun (WGS) entry which is preliminary data.</text>
</comment>